<evidence type="ECO:0000313" key="2">
    <source>
        <dbReference type="EMBL" id="MCW8347430.1"/>
    </source>
</evidence>
<proteinExistence type="predicted"/>
<keyword evidence="1" id="KW-0732">Signal</keyword>
<feature type="chain" id="PRO_5040854329" description="Sel1 repeat family protein" evidence="1">
    <location>
        <begin position="21"/>
        <end position="833"/>
    </location>
</feature>
<dbReference type="SMART" id="SM00671">
    <property type="entry name" value="SEL1"/>
    <property type="match status" value="3"/>
</dbReference>
<dbReference type="Gene3D" id="2.130.10.30">
    <property type="entry name" value="Regulator of chromosome condensation 1/beta-lactamase-inhibitor protein II"/>
    <property type="match status" value="1"/>
</dbReference>
<dbReference type="InterPro" id="IPR009091">
    <property type="entry name" value="RCC1/BLIP-II"/>
</dbReference>
<dbReference type="Proteomes" id="UP001155587">
    <property type="component" value="Unassembled WGS sequence"/>
</dbReference>
<gene>
    <name evidence="2" type="ORF">MD535_15625</name>
</gene>
<keyword evidence="3" id="KW-1185">Reference proteome</keyword>
<feature type="signal peptide" evidence="1">
    <location>
        <begin position="1"/>
        <end position="20"/>
    </location>
</feature>
<dbReference type="InterPro" id="IPR006597">
    <property type="entry name" value="Sel1-like"/>
</dbReference>
<accession>A0A9X3CS11</accession>
<evidence type="ECO:0000313" key="3">
    <source>
        <dbReference type="Proteomes" id="UP001155587"/>
    </source>
</evidence>
<evidence type="ECO:0008006" key="4">
    <source>
        <dbReference type="Google" id="ProtNLM"/>
    </source>
</evidence>
<dbReference type="InterPro" id="IPR011990">
    <property type="entry name" value="TPR-like_helical_dom_sf"/>
</dbReference>
<dbReference type="EMBL" id="JAKRRY010000022">
    <property type="protein sequence ID" value="MCW8347430.1"/>
    <property type="molecule type" value="Genomic_DNA"/>
</dbReference>
<dbReference type="PANTHER" id="PTHR11102">
    <property type="entry name" value="SEL-1-LIKE PROTEIN"/>
    <property type="match status" value="1"/>
</dbReference>
<dbReference type="InterPro" id="IPR050767">
    <property type="entry name" value="Sel1_AlgK"/>
</dbReference>
<dbReference type="Pfam" id="PF08238">
    <property type="entry name" value="Sel1"/>
    <property type="match status" value="3"/>
</dbReference>
<dbReference type="RefSeq" id="WP_265675957.1">
    <property type="nucleotide sequence ID" value="NZ_JAKRRY010000022.1"/>
</dbReference>
<evidence type="ECO:0000256" key="1">
    <source>
        <dbReference type="SAM" id="SignalP"/>
    </source>
</evidence>
<dbReference type="PANTHER" id="PTHR11102:SF160">
    <property type="entry name" value="ERAD-ASSOCIATED E3 UBIQUITIN-PROTEIN LIGASE COMPONENT HRD3"/>
    <property type="match status" value="1"/>
</dbReference>
<organism evidence="2 3">
    <name type="scientific">Vibrio qingdaonensis</name>
    <dbReference type="NCBI Taxonomy" id="2829491"/>
    <lineage>
        <taxon>Bacteria</taxon>
        <taxon>Pseudomonadati</taxon>
        <taxon>Pseudomonadota</taxon>
        <taxon>Gammaproteobacteria</taxon>
        <taxon>Vibrionales</taxon>
        <taxon>Vibrionaceae</taxon>
        <taxon>Vibrio</taxon>
    </lineage>
</organism>
<dbReference type="AlphaFoldDB" id="A0A9X3CS11"/>
<dbReference type="SUPFAM" id="SSF81901">
    <property type="entry name" value="HCP-like"/>
    <property type="match status" value="2"/>
</dbReference>
<reference evidence="2" key="1">
    <citation type="submission" date="2022-02" db="EMBL/GenBank/DDBJ databases">
        <title>Vibrio sp. nov, a new bacterium isolated from seawater.</title>
        <authorList>
            <person name="Yuan Y."/>
        </authorList>
    </citation>
    <scope>NUCLEOTIDE SEQUENCE</scope>
    <source>
        <strain evidence="2">ZSDZ65</strain>
    </source>
</reference>
<sequence length="833" mass="93143">MRYFSIFPIIAALAGSPSLAADPLSEFQNELQQPKLSAEQRLALAESITKHTAWSAGALAQFYYTGEGLESPNKDRALAMFELSAQLGDAYSAYSAFLGHLQGWSSQSDPSKASPYLWQAAKADIRQSRMYLAEGYRTGNYGLPQDLKAAMQWANTTEVPPQMHLDMCLQEDALYLSQHCVNEWVKPAALQGDAIASYRMGLQFQHGISMLTPDLNEANTWFEKAGNYGPALFARGDLLFAQQGNSFFNKDDSEQMKSLLFSAAQTGELRAFTELAYVMINGGESDSALTLLSQADIVGSCDAECKYQLSVLLEKSEPENAEAYLQSAMSEGDANALLETALKQAQDLPDTRAKIYQAAIKGNVTAMLWLMDRANESGDKEQAIIWRQEAAAFQDRYSQFELALHARKEQWYEASSYWKSRNGFSNRFKDDVNVLADSGRPEVREDAIQYTKQFGGDLKKRYQELNAQHDEPNYYLEHNRLLNQLKRVRFREYSLSPWRIVAEAPDVPQIEAYNRGDMKVPRRHKDGRLAVDGAWNPPEKLPFKLLANNQSVQQSHCGYLFNRATGDHLLIHRLKGGCRPEPSILTRLEQEGAKKLVHNDAASAALFDDGSVVTWGGAMAGGSPILAASNFEDSAYQSLDDELKVYRRLQANIVDIAPVQSHFLALDSSGDILLWGPMAYHFGGEIQGEYQALAASPDSDRFCALSRNGDVDCWDLGGGASPVVIAHNKARVMKVEGTFDTFAMLDEQGQLTLQSIVMNQNTDDLVPTLDKNKRWKKLEQVIVYGRLRTLLVDTDDKLYYIKQNHQKLELKSVRNIGKETLFITSNETMAYLN</sequence>
<comment type="caution">
    <text evidence="2">The sequence shown here is derived from an EMBL/GenBank/DDBJ whole genome shotgun (WGS) entry which is preliminary data.</text>
</comment>
<protein>
    <recommendedName>
        <fullName evidence="4">Sel1 repeat family protein</fullName>
    </recommendedName>
</protein>
<dbReference type="SUPFAM" id="SSF50985">
    <property type="entry name" value="RCC1/BLIP-II"/>
    <property type="match status" value="1"/>
</dbReference>
<name>A0A9X3CS11_9VIBR</name>
<dbReference type="Gene3D" id="1.25.40.10">
    <property type="entry name" value="Tetratricopeptide repeat domain"/>
    <property type="match status" value="1"/>
</dbReference>